<dbReference type="PRINTS" id="PR00926">
    <property type="entry name" value="MITOCARRIER"/>
</dbReference>
<name>S9UZK2_9TRYP</name>
<keyword evidence="11" id="KW-1185">Reference proteome</keyword>
<comment type="similarity">
    <text evidence="7">Belongs to the mitochondrial carrier (TC 2.A.29) family.</text>
</comment>
<keyword evidence="4" id="KW-0677">Repeat</keyword>
<organism evidence="10 11">
    <name type="scientific">Strigomonas culicis</name>
    <dbReference type="NCBI Taxonomy" id="28005"/>
    <lineage>
        <taxon>Eukaryota</taxon>
        <taxon>Discoba</taxon>
        <taxon>Euglenozoa</taxon>
        <taxon>Kinetoplastea</taxon>
        <taxon>Metakinetoplastina</taxon>
        <taxon>Trypanosomatida</taxon>
        <taxon>Trypanosomatidae</taxon>
        <taxon>Strigomonadinae</taxon>
        <taxon>Strigomonas</taxon>
    </lineage>
</organism>
<dbReference type="Proteomes" id="UP000015354">
    <property type="component" value="Unassembled WGS sequence"/>
</dbReference>
<dbReference type="PROSITE" id="PS50920">
    <property type="entry name" value="SOLCAR"/>
    <property type="match status" value="3"/>
</dbReference>
<evidence type="ECO:0000256" key="8">
    <source>
        <dbReference type="SAM" id="MobiDB-lite"/>
    </source>
</evidence>
<keyword evidence="2 7" id="KW-0813">Transport</keyword>
<feature type="repeat" description="Solcar" evidence="6">
    <location>
        <begin position="36"/>
        <end position="129"/>
    </location>
</feature>
<dbReference type="Gene3D" id="1.50.40.10">
    <property type="entry name" value="Mitochondrial carrier domain"/>
    <property type="match status" value="1"/>
</dbReference>
<dbReference type="EMBL" id="ATMH01001763">
    <property type="protein sequence ID" value="EPY34208.1"/>
    <property type="molecule type" value="Genomic_DNA"/>
</dbReference>
<dbReference type="PANTHER" id="PTHR24089">
    <property type="entry name" value="SOLUTE CARRIER FAMILY 25"/>
    <property type="match status" value="1"/>
</dbReference>
<evidence type="ECO:0000313" key="10">
    <source>
        <dbReference type="EMBL" id="EPY34208.1"/>
    </source>
</evidence>
<evidence type="ECO:0000256" key="4">
    <source>
        <dbReference type="ARBA" id="ARBA00022737"/>
    </source>
</evidence>
<dbReference type="Pfam" id="PF00153">
    <property type="entry name" value="Mito_carr"/>
    <property type="match status" value="3"/>
</dbReference>
<dbReference type="AlphaFoldDB" id="S9UZK2"/>
<dbReference type="GO" id="GO:0055085">
    <property type="term" value="P:transmembrane transport"/>
    <property type="evidence" value="ECO:0007669"/>
    <property type="project" value="InterPro"/>
</dbReference>
<feature type="transmembrane region" description="Helical" evidence="9">
    <location>
        <begin position="144"/>
        <end position="164"/>
    </location>
</feature>
<evidence type="ECO:0000256" key="9">
    <source>
        <dbReference type="SAM" id="Phobius"/>
    </source>
</evidence>
<dbReference type="OrthoDB" id="270584at2759"/>
<reference evidence="10 11" key="1">
    <citation type="journal article" date="2013" name="PLoS ONE">
        <title>Predicting the Proteins of Angomonas deanei, Strigomonas culicis and Their Respective Endosymbionts Reveals New Aspects of the Trypanosomatidae Family.</title>
        <authorList>
            <person name="Motta M.C."/>
            <person name="Martins A.C."/>
            <person name="de Souza S.S."/>
            <person name="Catta-Preta C.M."/>
            <person name="Silva R."/>
            <person name="Klein C.C."/>
            <person name="de Almeida L.G."/>
            <person name="de Lima Cunha O."/>
            <person name="Ciapina L.P."/>
            <person name="Brocchi M."/>
            <person name="Colabardini A.C."/>
            <person name="de Araujo Lima B."/>
            <person name="Machado C.R."/>
            <person name="de Almeida Soares C.M."/>
            <person name="Probst C.M."/>
            <person name="de Menezes C.B."/>
            <person name="Thompson C.E."/>
            <person name="Bartholomeu D.C."/>
            <person name="Gradia D.F."/>
            <person name="Pavoni D.P."/>
            <person name="Grisard E.C."/>
            <person name="Fantinatti-Garboggini F."/>
            <person name="Marchini F.K."/>
            <person name="Rodrigues-Luiz G.F."/>
            <person name="Wagner G."/>
            <person name="Goldman G.H."/>
            <person name="Fietto J.L."/>
            <person name="Elias M.C."/>
            <person name="Goldman M.H."/>
            <person name="Sagot M.F."/>
            <person name="Pereira M."/>
            <person name="Stoco P.H."/>
            <person name="de Mendonca-Neto R.P."/>
            <person name="Teixeira S.M."/>
            <person name="Maciel T.E."/>
            <person name="de Oliveira Mendes T.A."/>
            <person name="Urmenyi T.P."/>
            <person name="de Souza W."/>
            <person name="Schenkman S."/>
            <person name="de Vasconcelos A.T."/>
        </authorList>
    </citation>
    <scope>NUCLEOTIDE SEQUENCE [LARGE SCALE GENOMIC DNA]</scope>
</reference>
<gene>
    <name evidence="10" type="ORF">STCU_01763</name>
</gene>
<feature type="compositionally biased region" description="Polar residues" evidence="8">
    <location>
        <begin position="1"/>
        <end position="15"/>
    </location>
</feature>
<feature type="transmembrane region" description="Helical" evidence="9">
    <location>
        <begin position="261"/>
        <end position="282"/>
    </location>
</feature>
<sequence length="343" mass="38107">MSGNTTYPVASSSAVAQPRRSPPPHESQQQEVDDGFISIPYIQQLCVLRAIHRTILAPLDRVKYVMQCQKELQRLGTLRHELPTTLHCARHLLRMEGARSFWRGNLIQVVSVLPVTLAHLFIMVPTQSFLFSLAPTHSAASYTMASYLSLIGGALAASMVSYPLEFARFRLAVDVKAYKTAPYEFRHTLAFFSHPVLNECPHYLYRGLGLFVLGSLVFKTVHGALMRVVWPYVPPDHSCAAEDAGGDHSSPVHRGSSWMPALTQISCGLCVATVSTLCLHPVDLVRRRLMVSVTDDRLRYKSAWQCVQRIAQREGIRGFYRGSCITLLRMAVGSSLVLAGLSN</sequence>
<keyword evidence="9" id="KW-1133">Transmembrane helix</keyword>
<proteinExistence type="inferred from homology"/>
<feature type="transmembrane region" description="Helical" evidence="9">
    <location>
        <begin position="104"/>
        <end position="124"/>
    </location>
</feature>
<dbReference type="InterPro" id="IPR018108">
    <property type="entry name" value="MCP_transmembrane"/>
</dbReference>
<feature type="repeat" description="Solcar" evidence="6">
    <location>
        <begin position="259"/>
        <end position="343"/>
    </location>
</feature>
<feature type="transmembrane region" description="Helical" evidence="9">
    <location>
        <begin position="319"/>
        <end position="341"/>
    </location>
</feature>
<evidence type="ECO:0000256" key="5">
    <source>
        <dbReference type="ARBA" id="ARBA00023136"/>
    </source>
</evidence>
<dbReference type="InterPro" id="IPR023395">
    <property type="entry name" value="MCP_dom_sf"/>
</dbReference>
<evidence type="ECO:0000256" key="6">
    <source>
        <dbReference type="PROSITE-ProRule" id="PRU00282"/>
    </source>
</evidence>
<evidence type="ECO:0000256" key="3">
    <source>
        <dbReference type="ARBA" id="ARBA00022692"/>
    </source>
</evidence>
<evidence type="ECO:0000313" key="11">
    <source>
        <dbReference type="Proteomes" id="UP000015354"/>
    </source>
</evidence>
<feature type="repeat" description="Solcar" evidence="6">
    <location>
        <begin position="144"/>
        <end position="232"/>
    </location>
</feature>
<feature type="transmembrane region" description="Helical" evidence="9">
    <location>
        <begin position="203"/>
        <end position="225"/>
    </location>
</feature>
<comment type="caution">
    <text evidence="10">The sequence shown here is derived from an EMBL/GenBank/DDBJ whole genome shotgun (WGS) entry which is preliminary data.</text>
</comment>
<protein>
    <submittedName>
        <fullName evidence="10">Solute carrier family 25 (Mitochondrial adenine nucleotide translocator), member 4/5/6/31</fullName>
    </submittedName>
</protein>
<feature type="region of interest" description="Disordered" evidence="8">
    <location>
        <begin position="1"/>
        <end position="31"/>
    </location>
</feature>
<dbReference type="SUPFAM" id="SSF103506">
    <property type="entry name" value="Mitochondrial carrier"/>
    <property type="match status" value="1"/>
</dbReference>
<accession>S9UZK2</accession>
<dbReference type="InterPro" id="IPR002067">
    <property type="entry name" value="MCP"/>
</dbReference>
<comment type="subcellular location">
    <subcellularLocation>
        <location evidence="1">Membrane</location>
        <topology evidence="1">Multi-pass membrane protein</topology>
    </subcellularLocation>
</comment>
<dbReference type="GO" id="GO:0016020">
    <property type="term" value="C:membrane"/>
    <property type="evidence" value="ECO:0007669"/>
    <property type="project" value="UniProtKB-SubCell"/>
</dbReference>
<keyword evidence="5 6" id="KW-0472">Membrane</keyword>
<keyword evidence="3 6" id="KW-0812">Transmembrane</keyword>
<evidence type="ECO:0000256" key="1">
    <source>
        <dbReference type="ARBA" id="ARBA00004141"/>
    </source>
</evidence>
<evidence type="ECO:0000256" key="2">
    <source>
        <dbReference type="ARBA" id="ARBA00022448"/>
    </source>
</evidence>
<evidence type="ECO:0000256" key="7">
    <source>
        <dbReference type="RuleBase" id="RU000488"/>
    </source>
</evidence>